<keyword evidence="1" id="KW-1133">Transmembrane helix</keyword>
<reference evidence="3 5" key="2">
    <citation type="submission" date="2018-06" db="EMBL/GenBank/DDBJ databases">
        <authorList>
            <consortium name="Pathogen Informatics"/>
            <person name="Doyle S."/>
        </authorList>
    </citation>
    <scope>NUCLEOTIDE SEQUENCE [LARGE SCALE GENOMIC DNA]</scope>
    <source>
        <strain evidence="3 5">NCTC12437</strain>
    </source>
</reference>
<protein>
    <recommendedName>
        <fullName evidence="6">Ankyrin repeat protein</fullName>
    </recommendedName>
</protein>
<dbReference type="InterPro" id="IPR036770">
    <property type="entry name" value="Ankyrin_rpt-contain_sf"/>
</dbReference>
<sequence>MLNFNPIAHLFIMKIFLKFSVNILAKLFYVICEKMPSEYNKTLYSSLKQQAIKAIEEENVEGLKELLKQSYGGLLPNIKRKASYISVHSPQQGRVPYLNNCKDKKFLRDLAIEKDSLAIVDFLFNDGMGVETDLRTAHARSLDTLEKSYKDRFLAIAVQHNSRKVINYLVRKGYTLTPEQLRDYAKNNKAEKPLKAITPVLDKLPLLSQKVKDLADRGYIRESQLVAGLEGYLKTELKTYIDACIAEPEKSGQFLEKNLKPICIASTSFVQGKLKNHRGCKELLGNVLITLASLTIANFCNLIATRGRAFFFEFNTDSVNKINEVETGLIHCSL</sequence>
<gene>
    <name evidence="2" type="ORF">Lbir_1679</name>
    <name evidence="3" type="ORF">NCTC12437_00632</name>
</gene>
<evidence type="ECO:0008006" key="6">
    <source>
        <dbReference type="Google" id="ProtNLM"/>
    </source>
</evidence>
<dbReference type="EMBL" id="LNXT01000021">
    <property type="protein sequence ID" value="KTC71527.1"/>
    <property type="molecule type" value="Genomic_DNA"/>
</dbReference>
<accession>A0A378I7X7</accession>
<keyword evidence="1" id="KW-0812">Transmembrane</keyword>
<dbReference type="Proteomes" id="UP000054735">
    <property type="component" value="Unassembled WGS sequence"/>
</dbReference>
<evidence type="ECO:0000256" key="1">
    <source>
        <dbReference type="SAM" id="Phobius"/>
    </source>
</evidence>
<feature type="transmembrane region" description="Helical" evidence="1">
    <location>
        <begin position="283"/>
        <end position="304"/>
    </location>
</feature>
<organism evidence="3 5">
    <name type="scientific">Legionella birminghamensis</name>
    <dbReference type="NCBI Taxonomy" id="28083"/>
    <lineage>
        <taxon>Bacteria</taxon>
        <taxon>Pseudomonadati</taxon>
        <taxon>Pseudomonadota</taxon>
        <taxon>Gammaproteobacteria</taxon>
        <taxon>Legionellales</taxon>
        <taxon>Legionellaceae</taxon>
        <taxon>Legionella</taxon>
    </lineage>
</organism>
<feature type="transmembrane region" description="Helical" evidence="1">
    <location>
        <begin position="6"/>
        <end position="31"/>
    </location>
</feature>
<dbReference type="Gene3D" id="1.25.40.20">
    <property type="entry name" value="Ankyrin repeat-containing domain"/>
    <property type="match status" value="1"/>
</dbReference>
<proteinExistence type="predicted"/>
<evidence type="ECO:0000313" key="4">
    <source>
        <dbReference type="Proteomes" id="UP000054735"/>
    </source>
</evidence>
<name>A0A378I7X7_9GAMM</name>
<keyword evidence="1" id="KW-0472">Membrane</keyword>
<evidence type="ECO:0000313" key="5">
    <source>
        <dbReference type="Proteomes" id="UP000255066"/>
    </source>
</evidence>
<keyword evidence="4" id="KW-1185">Reference proteome</keyword>
<dbReference type="RefSeq" id="WP_058523736.1">
    <property type="nucleotide sequence ID" value="NZ_CAAAHV010000019.1"/>
</dbReference>
<dbReference type="EMBL" id="UGNW01000001">
    <property type="protein sequence ID" value="STX30865.1"/>
    <property type="molecule type" value="Genomic_DNA"/>
</dbReference>
<evidence type="ECO:0000313" key="2">
    <source>
        <dbReference type="EMBL" id="KTC71527.1"/>
    </source>
</evidence>
<reference evidence="2 4" key="1">
    <citation type="submission" date="2015-11" db="EMBL/GenBank/DDBJ databases">
        <title>Genomic analysis of 38 Legionella species identifies large and diverse effector repertoires.</title>
        <authorList>
            <person name="Burstein D."/>
            <person name="Amaro F."/>
            <person name="Zusman T."/>
            <person name="Lifshitz Z."/>
            <person name="Cohen O."/>
            <person name="Gilbert J.A."/>
            <person name="Pupko T."/>
            <person name="Shuman H.A."/>
            <person name="Segal G."/>
        </authorList>
    </citation>
    <scope>NUCLEOTIDE SEQUENCE [LARGE SCALE GENOMIC DNA]</scope>
    <source>
        <strain evidence="2 4">CDC#1407-AL-14</strain>
    </source>
</reference>
<dbReference type="Proteomes" id="UP000255066">
    <property type="component" value="Unassembled WGS sequence"/>
</dbReference>
<dbReference type="AlphaFoldDB" id="A0A378I7X7"/>
<evidence type="ECO:0000313" key="3">
    <source>
        <dbReference type="EMBL" id="STX30865.1"/>
    </source>
</evidence>